<dbReference type="AlphaFoldDB" id="A0A1F6EG12"/>
<feature type="transmembrane region" description="Helical" evidence="2">
    <location>
        <begin position="35"/>
        <end position="53"/>
    </location>
</feature>
<protein>
    <submittedName>
        <fullName evidence="3">Uncharacterized protein</fullName>
    </submittedName>
</protein>
<evidence type="ECO:0000313" key="3">
    <source>
        <dbReference type="EMBL" id="OGG72581.1"/>
    </source>
</evidence>
<dbReference type="EMBL" id="MFLY01000039">
    <property type="protein sequence ID" value="OGG72581.1"/>
    <property type="molecule type" value="Genomic_DNA"/>
</dbReference>
<keyword evidence="2" id="KW-0812">Transmembrane</keyword>
<reference evidence="3 4" key="1">
    <citation type="journal article" date="2016" name="Nat. Commun.">
        <title>Thousands of microbial genomes shed light on interconnected biogeochemical processes in an aquifer system.</title>
        <authorList>
            <person name="Anantharaman K."/>
            <person name="Brown C.T."/>
            <person name="Hug L.A."/>
            <person name="Sharon I."/>
            <person name="Castelle C.J."/>
            <person name="Probst A.J."/>
            <person name="Thomas B.C."/>
            <person name="Singh A."/>
            <person name="Wilkins M.J."/>
            <person name="Karaoz U."/>
            <person name="Brodie E.L."/>
            <person name="Williams K.H."/>
            <person name="Hubbard S.S."/>
            <person name="Banfield J.F."/>
        </authorList>
    </citation>
    <scope>NUCLEOTIDE SEQUENCE [LARGE SCALE GENOMIC DNA]</scope>
</reference>
<sequence length="293" mass="32604">MVAVRRPDVRSVVTRPPVYIPPAPKKTRRRFWRSLTILVVLALITAFAVIWVTRETAEPQPTTSPTTEPSVGPTTPVTNPPTEPTPTTLPTEPVQEGPNVNFFWGQDSDGNAKPAPRGVLLERHCYDTSDGEQCWALLSGDFVRSWRAKPGEEIEYRGLMIRPWYISFDIGRGIIATFFWSTGTKEEGPTNVAIWKLTTRLLEEDPTISSGGYGEGMVISIREAREFLEEGRRYPIDLPIEPGGTIPMDDPLAGFMGYNLALVQARLGQGPMPEGFGWMGEIQIPPDGRIRQN</sequence>
<name>A0A1F6EG12_9BACT</name>
<gene>
    <name evidence="3" type="ORF">A3A38_04650</name>
</gene>
<keyword evidence="2" id="KW-1133">Transmembrane helix</keyword>
<feature type="region of interest" description="Disordered" evidence="1">
    <location>
        <begin position="57"/>
        <end position="110"/>
    </location>
</feature>
<comment type="caution">
    <text evidence="3">The sequence shown here is derived from an EMBL/GenBank/DDBJ whole genome shotgun (WGS) entry which is preliminary data.</text>
</comment>
<evidence type="ECO:0000256" key="2">
    <source>
        <dbReference type="SAM" id="Phobius"/>
    </source>
</evidence>
<feature type="compositionally biased region" description="Low complexity" evidence="1">
    <location>
        <begin position="58"/>
        <end position="77"/>
    </location>
</feature>
<proteinExistence type="predicted"/>
<feature type="compositionally biased region" description="Low complexity" evidence="1">
    <location>
        <begin position="85"/>
        <end position="94"/>
    </location>
</feature>
<evidence type="ECO:0000313" key="4">
    <source>
        <dbReference type="Proteomes" id="UP000177306"/>
    </source>
</evidence>
<evidence type="ECO:0000256" key="1">
    <source>
        <dbReference type="SAM" id="MobiDB-lite"/>
    </source>
</evidence>
<organism evidence="3 4">
    <name type="scientific">Candidatus Kaiserbacteria bacterium RIFCSPLOWO2_01_FULL_53_17</name>
    <dbReference type="NCBI Taxonomy" id="1798511"/>
    <lineage>
        <taxon>Bacteria</taxon>
        <taxon>Candidatus Kaiseribacteriota</taxon>
    </lineage>
</organism>
<accession>A0A1F6EG12</accession>
<keyword evidence="2" id="KW-0472">Membrane</keyword>
<dbReference type="Proteomes" id="UP000177306">
    <property type="component" value="Unassembled WGS sequence"/>
</dbReference>